<feature type="region of interest" description="Disordered" evidence="1">
    <location>
        <begin position="68"/>
        <end position="87"/>
    </location>
</feature>
<keyword evidence="3" id="KW-1185">Reference proteome</keyword>
<feature type="region of interest" description="Disordered" evidence="1">
    <location>
        <begin position="1"/>
        <end position="49"/>
    </location>
</feature>
<gene>
    <name evidence="2" type="ORF">ZOSMA_461G00080</name>
</gene>
<dbReference type="AlphaFoldDB" id="A0A0K9P064"/>
<name>A0A0K9P064_ZOSMR</name>
<protein>
    <submittedName>
        <fullName evidence="2">Uncharacterized protein</fullName>
    </submittedName>
</protein>
<proteinExistence type="predicted"/>
<feature type="compositionally biased region" description="Basic and acidic residues" evidence="1">
    <location>
        <begin position="1"/>
        <end position="24"/>
    </location>
</feature>
<evidence type="ECO:0000313" key="3">
    <source>
        <dbReference type="Proteomes" id="UP000036987"/>
    </source>
</evidence>
<dbReference type="EMBL" id="LFYR01001354">
    <property type="protein sequence ID" value="KMZ62456.1"/>
    <property type="molecule type" value="Genomic_DNA"/>
</dbReference>
<dbReference type="OrthoDB" id="1732493at2759"/>
<evidence type="ECO:0000313" key="2">
    <source>
        <dbReference type="EMBL" id="KMZ62456.1"/>
    </source>
</evidence>
<organism evidence="2 3">
    <name type="scientific">Zostera marina</name>
    <name type="common">Eelgrass</name>
    <dbReference type="NCBI Taxonomy" id="29655"/>
    <lineage>
        <taxon>Eukaryota</taxon>
        <taxon>Viridiplantae</taxon>
        <taxon>Streptophyta</taxon>
        <taxon>Embryophyta</taxon>
        <taxon>Tracheophyta</taxon>
        <taxon>Spermatophyta</taxon>
        <taxon>Magnoliopsida</taxon>
        <taxon>Liliopsida</taxon>
        <taxon>Zosteraceae</taxon>
        <taxon>Zostera</taxon>
    </lineage>
</organism>
<dbReference type="Proteomes" id="UP000036987">
    <property type="component" value="Unassembled WGS sequence"/>
</dbReference>
<accession>A0A0K9P064</accession>
<comment type="caution">
    <text evidence="2">The sequence shown here is derived from an EMBL/GenBank/DDBJ whole genome shotgun (WGS) entry which is preliminary data.</text>
</comment>
<sequence length="167" mass="19350">MDIRDMKTESRRKKAVNEKGNDKSKSKKKIESRKRNPNSAVLGREANSRLQDNLNRMRLMARINMYKSEKFPPPHQDGSLGFPSDNESSNFAQSFNSFFEMPSTFEMNHEPKPEKIRHRIAPSQIAIGENKHRPSSIHLNGRGLPKINKLYRREKGKELEVYGENVI</sequence>
<dbReference type="STRING" id="29655.A0A0K9P064"/>
<evidence type="ECO:0000256" key="1">
    <source>
        <dbReference type="SAM" id="MobiDB-lite"/>
    </source>
</evidence>
<feature type="compositionally biased region" description="Basic residues" evidence="1">
    <location>
        <begin position="25"/>
        <end position="36"/>
    </location>
</feature>
<reference evidence="3" key="1">
    <citation type="journal article" date="2016" name="Nature">
        <title>The genome of the seagrass Zostera marina reveals angiosperm adaptation to the sea.</title>
        <authorList>
            <person name="Olsen J.L."/>
            <person name="Rouze P."/>
            <person name="Verhelst B."/>
            <person name="Lin Y.-C."/>
            <person name="Bayer T."/>
            <person name="Collen J."/>
            <person name="Dattolo E."/>
            <person name="De Paoli E."/>
            <person name="Dittami S."/>
            <person name="Maumus F."/>
            <person name="Michel G."/>
            <person name="Kersting A."/>
            <person name="Lauritano C."/>
            <person name="Lohaus R."/>
            <person name="Toepel M."/>
            <person name="Tonon T."/>
            <person name="Vanneste K."/>
            <person name="Amirebrahimi M."/>
            <person name="Brakel J."/>
            <person name="Bostroem C."/>
            <person name="Chovatia M."/>
            <person name="Grimwood J."/>
            <person name="Jenkins J.W."/>
            <person name="Jueterbock A."/>
            <person name="Mraz A."/>
            <person name="Stam W.T."/>
            <person name="Tice H."/>
            <person name="Bornberg-Bauer E."/>
            <person name="Green P.J."/>
            <person name="Pearson G.A."/>
            <person name="Procaccini G."/>
            <person name="Duarte C.M."/>
            <person name="Schmutz J."/>
            <person name="Reusch T.B.H."/>
            <person name="Van de Peer Y."/>
        </authorList>
    </citation>
    <scope>NUCLEOTIDE SEQUENCE [LARGE SCALE GENOMIC DNA]</scope>
    <source>
        <strain evidence="3">cv. Finnish</strain>
    </source>
</reference>